<gene>
    <name evidence="2" type="ORF">SCUD_LOCUS3606</name>
</gene>
<protein>
    <submittedName>
        <fullName evidence="2 4">Uncharacterized protein</fullName>
    </submittedName>
</protein>
<proteinExistence type="predicted"/>
<name>A0A183JLM6_9TREM</name>
<reference evidence="2 3" key="2">
    <citation type="submission" date="2018-11" db="EMBL/GenBank/DDBJ databases">
        <authorList>
            <consortium name="Pathogen Informatics"/>
        </authorList>
    </citation>
    <scope>NUCLEOTIDE SEQUENCE [LARGE SCALE GENOMIC DNA]</scope>
    <source>
        <strain evidence="2">Dakar</strain>
        <strain evidence="3">Dakar, Senegal</strain>
    </source>
</reference>
<dbReference type="WBParaSite" id="SCUD_0000360701-mRNA-1">
    <property type="protein sequence ID" value="SCUD_0000360701-mRNA-1"/>
    <property type="gene ID" value="SCUD_0000360701"/>
</dbReference>
<organism evidence="4">
    <name type="scientific">Schistosoma curassoni</name>
    <dbReference type="NCBI Taxonomy" id="6186"/>
    <lineage>
        <taxon>Eukaryota</taxon>
        <taxon>Metazoa</taxon>
        <taxon>Spiralia</taxon>
        <taxon>Lophotrochozoa</taxon>
        <taxon>Platyhelminthes</taxon>
        <taxon>Trematoda</taxon>
        <taxon>Digenea</taxon>
        <taxon>Strigeidida</taxon>
        <taxon>Schistosomatoidea</taxon>
        <taxon>Schistosomatidae</taxon>
        <taxon>Schistosoma</taxon>
    </lineage>
</organism>
<dbReference type="STRING" id="6186.A0A183JLM6"/>
<sequence length="191" mass="21558">MNYISLSIAEQKKEVKSSIDCLDAIVVGLIAIHNPPPRKTVGAYNSNVISNNTTVNSSLSSSSSPSQTNPNTSSTRTDGYYCVRLGLVYAGRPLSKVYPSALTTHHDNINDNHYRSSPYKNHAKEISWTSNHLSRDSQNKYTRDYFISDPGRYQTIQSGFPKVLQFDQWFKFPKNKIRDPILNFFDTTSIV</sequence>
<dbReference type="AlphaFoldDB" id="A0A183JLM6"/>
<dbReference type="EMBL" id="UZAK01004172">
    <property type="protein sequence ID" value="VDO83147.1"/>
    <property type="molecule type" value="Genomic_DNA"/>
</dbReference>
<keyword evidence="3" id="KW-1185">Reference proteome</keyword>
<dbReference type="Proteomes" id="UP000279833">
    <property type="component" value="Unassembled WGS sequence"/>
</dbReference>
<reference evidence="4" key="1">
    <citation type="submission" date="2016-06" db="UniProtKB">
        <authorList>
            <consortium name="WormBaseParasite"/>
        </authorList>
    </citation>
    <scope>IDENTIFICATION</scope>
</reference>
<evidence type="ECO:0000256" key="1">
    <source>
        <dbReference type="SAM" id="MobiDB-lite"/>
    </source>
</evidence>
<feature type="region of interest" description="Disordered" evidence="1">
    <location>
        <begin position="55"/>
        <end position="75"/>
    </location>
</feature>
<evidence type="ECO:0000313" key="3">
    <source>
        <dbReference type="Proteomes" id="UP000279833"/>
    </source>
</evidence>
<accession>A0A183JLM6</accession>
<evidence type="ECO:0000313" key="4">
    <source>
        <dbReference type="WBParaSite" id="SCUD_0000360701-mRNA-1"/>
    </source>
</evidence>
<evidence type="ECO:0000313" key="2">
    <source>
        <dbReference type="EMBL" id="VDO83147.1"/>
    </source>
</evidence>